<keyword evidence="5" id="KW-0460">Magnesium</keyword>
<comment type="cofactor">
    <cofactor evidence="1">
        <name>Mg(2+)</name>
        <dbReference type="ChEBI" id="CHEBI:18420"/>
    </cofactor>
</comment>
<dbReference type="InterPro" id="IPR027417">
    <property type="entry name" value="P-loop_NTPase"/>
</dbReference>
<dbReference type="InterPro" id="IPR003593">
    <property type="entry name" value="AAA+_ATPase"/>
</dbReference>
<dbReference type="PROSITE" id="PS00674">
    <property type="entry name" value="AAA"/>
    <property type="match status" value="1"/>
</dbReference>
<dbReference type="GO" id="GO:0006950">
    <property type="term" value="P:response to stress"/>
    <property type="evidence" value="ECO:0007669"/>
    <property type="project" value="UniProtKB-ARBA"/>
</dbReference>
<comment type="catalytic activity">
    <reaction evidence="6">
        <text>ATP + H2O = ADP + phosphate + H(+)</text>
        <dbReference type="Rhea" id="RHEA:13065"/>
        <dbReference type="ChEBI" id="CHEBI:15377"/>
        <dbReference type="ChEBI" id="CHEBI:15378"/>
        <dbReference type="ChEBI" id="CHEBI:30616"/>
        <dbReference type="ChEBI" id="CHEBI:43474"/>
        <dbReference type="ChEBI" id="CHEBI:456216"/>
    </reaction>
</comment>
<comment type="caution">
    <text evidence="10">The sequence shown here is derived from an EMBL/GenBank/DDBJ whole genome shotgun (WGS) entry which is preliminary data.</text>
</comment>
<dbReference type="Gene3D" id="3.40.50.300">
    <property type="entry name" value="P-loop containing nucleotide triphosphate hydrolases"/>
    <property type="match status" value="1"/>
</dbReference>
<dbReference type="OrthoDB" id="10251412at2759"/>
<evidence type="ECO:0000256" key="3">
    <source>
        <dbReference type="ARBA" id="ARBA00022741"/>
    </source>
</evidence>
<evidence type="ECO:0000259" key="9">
    <source>
        <dbReference type="SMART" id="SM00382"/>
    </source>
</evidence>
<name>A0A833QNJ5_9POAL</name>
<sequence length="488" mass="56710">MDQVAALTSLSTKITSTIGGLAIIWAMFRQFIPYELKQYLDALTLKFTSYINPYECFVIEEYAGDRMNRHELYIATKAYLSDHCSRCARTCRVELGKDSDRFLVSIGERVEVTDDFNGARIWWHAYMHAPVSNHNIGRHSDDQRRYYTLTFHKRHRELIEGLYLRHVLDKGRAITIRNRQRRLFTNNPYNSWSSFIKPMWNHVQFQHPSTFDTLAMDPIKKQEIIDDLNEFRKGKEYYSRIGKAWKRGYLLYGPPGTGKSSMITAIANFLEYDIYDMELTTVKSNTELRKLFIETTGKSIIVIEDIDCTLDLTGKRNSNKSKEEGDDGSDEKIERKDDEEKNVTLSGLLNFIDGLWSACGEERIIIFTTNHIEKLDPALIRTGRMDKHIEMSYCDFESFRILAQNYLGIESHKLYEMIRRLLEEVKIMPADVAESLMCVGFSKVDAGMYLERLIKTLMERKEAVEEQGKDGIVEEVYKNNVSNGVELK</sequence>
<evidence type="ECO:0000313" key="11">
    <source>
        <dbReference type="Proteomes" id="UP000623129"/>
    </source>
</evidence>
<keyword evidence="11" id="KW-1185">Reference proteome</keyword>
<proteinExistence type="inferred from homology"/>
<evidence type="ECO:0000256" key="6">
    <source>
        <dbReference type="ARBA" id="ARBA00049360"/>
    </source>
</evidence>
<dbReference type="SUPFAM" id="SSF52540">
    <property type="entry name" value="P-loop containing nucleoside triphosphate hydrolases"/>
    <property type="match status" value="1"/>
</dbReference>
<evidence type="ECO:0000313" key="10">
    <source>
        <dbReference type="EMBL" id="KAF3325357.1"/>
    </source>
</evidence>
<dbReference type="InterPro" id="IPR025753">
    <property type="entry name" value="AAA_N_dom"/>
</dbReference>
<evidence type="ECO:0000256" key="1">
    <source>
        <dbReference type="ARBA" id="ARBA00001946"/>
    </source>
</evidence>
<evidence type="ECO:0000256" key="7">
    <source>
        <dbReference type="RuleBase" id="RU003651"/>
    </source>
</evidence>
<keyword evidence="4 7" id="KW-0067">ATP-binding</keyword>
<dbReference type="InterPro" id="IPR003959">
    <property type="entry name" value="ATPase_AAA_core"/>
</dbReference>
<dbReference type="PANTHER" id="PTHR23070">
    <property type="entry name" value="BCS1 AAA-TYPE ATPASE"/>
    <property type="match status" value="1"/>
</dbReference>
<comment type="similarity">
    <text evidence="2">Belongs to the AAA ATPase family. BCS1 subfamily.</text>
</comment>
<dbReference type="Pfam" id="PF25568">
    <property type="entry name" value="AAA_lid_At3g28540"/>
    <property type="match status" value="1"/>
</dbReference>
<evidence type="ECO:0000256" key="2">
    <source>
        <dbReference type="ARBA" id="ARBA00007448"/>
    </source>
</evidence>
<dbReference type="InterPro" id="IPR050747">
    <property type="entry name" value="Mitochondrial_chaperone_BCS1"/>
</dbReference>
<feature type="region of interest" description="Disordered" evidence="8">
    <location>
        <begin position="317"/>
        <end position="337"/>
    </location>
</feature>
<dbReference type="Gene3D" id="6.10.280.40">
    <property type="match status" value="1"/>
</dbReference>
<dbReference type="InterPro" id="IPR058017">
    <property type="entry name" value="At3g28540-like_C"/>
</dbReference>
<dbReference type="CDD" id="cd19510">
    <property type="entry name" value="RecA-like_BCS1"/>
    <property type="match status" value="1"/>
</dbReference>
<evidence type="ECO:0000256" key="8">
    <source>
        <dbReference type="SAM" id="MobiDB-lite"/>
    </source>
</evidence>
<feature type="domain" description="AAA+ ATPase" evidence="9">
    <location>
        <begin position="245"/>
        <end position="395"/>
    </location>
</feature>
<dbReference type="SMART" id="SM00382">
    <property type="entry name" value="AAA"/>
    <property type="match status" value="1"/>
</dbReference>
<gene>
    <name evidence="10" type="ORF">FCM35_KLT10428</name>
</gene>
<organism evidence="10 11">
    <name type="scientific">Carex littledalei</name>
    <dbReference type="NCBI Taxonomy" id="544730"/>
    <lineage>
        <taxon>Eukaryota</taxon>
        <taxon>Viridiplantae</taxon>
        <taxon>Streptophyta</taxon>
        <taxon>Embryophyta</taxon>
        <taxon>Tracheophyta</taxon>
        <taxon>Spermatophyta</taxon>
        <taxon>Magnoliopsida</taxon>
        <taxon>Liliopsida</taxon>
        <taxon>Poales</taxon>
        <taxon>Cyperaceae</taxon>
        <taxon>Cyperoideae</taxon>
        <taxon>Cariceae</taxon>
        <taxon>Carex</taxon>
        <taxon>Carex subgen. Euthyceras</taxon>
    </lineage>
</organism>
<reference evidence="10" key="1">
    <citation type="submission" date="2020-01" db="EMBL/GenBank/DDBJ databases">
        <title>Genome sequence of Kobresia littledalei, the first chromosome-level genome in the family Cyperaceae.</title>
        <authorList>
            <person name="Qu G."/>
        </authorList>
    </citation>
    <scope>NUCLEOTIDE SEQUENCE</scope>
    <source>
        <strain evidence="10">C.B.Clarke</strain>
        <tissue evidence="10">Leaf</tissue>
    </source>
</reference>
<dbReference type="Proteomes" id="UP000623129">
    <property type="component" value="Unassembled WGS sequence"/>
</dbReference>
<dbReference type="FunFam" id="3.40.50.300:FF:001122">
    <property type="entry name" value="AAA-ATPase ASD, mitochondrial"/>
    <property type="match status" value="1"/>
</dbReference>
<evidence type="ECO:0000256" key="5">
    <source>
        <dbReference type="ARBA" id="ARBA00022842"/>
    </source>
</evidence>
<accession>A0A833QNJ5</accession>
<keyword evidence="3 7" id="KW-0547">Nucleotide-binding</keyword>
<dbReference type="Pfam" id="PF14363">
    <property type="entry name" value="AAA_assoc"/>
    <property type="match status" value="1"/>
</dbReference>
<protein>
    <submittedName>
        <fullName evidence="10">Putative mitochondrial chaperone BCS1-B</fullName>
    </submittedName>
</protein>
<dbReference type="GO" id="GO:0016887">
    <property type="term" value="F:ATP hydrolysis activity"/>
    <property type="evidence" value="ECO:0007669"/>
    <property type="project" value="InterPro"/>
</dbReference>
<dbReference type="InterPro" id="IPR003960">
    <property type="entry name" value="ATPase_AAA_CS"/>
</dbReference>
<evidence type="ECO:0000256" key="4">
    <source>
        <dbReference type="ARBA" id="ARBA00022840"/>
    </source>
</evidence>
<dbReference type="Pfam" id="PF00004">
    <property type="entry name" value="AAA"/>
    <property type="match status" value="1"/>
</dbReference>
<dbReference type="AlphaFoldDB" id="A0A833QNJ5"/>
<dbReference type="GO" id="GO:0005524">
    <property type="term" value="F:ATP binding"/>
    <property type="evidence" value="ECO:0007669"/>
    <property type="project" value="UniProtKB-KW"/>
</dbReference>
<dbReference type="EMBL" id="SWLB01000020">
    <property type="protein sequence ID" value="KAF3325357.1"/>
    <property type="molecule type" value="Genomic_DNA"/>
</dbReference>